<dbReference type="PROSITE" id="PS51257">
    <property type="entry name" value="PROKAR_LIPOPROTEIN"/>
    <property type="match status" value="1"/>
</dbReference>
<dbReference type="EMBL" id="VSSQ01000519">
    <property type="protein sequence ID" value="MPL96655.1"/>
    <property type="molecule type" value="Genomic_DNA"/>
</dbReference>
<organism evidence="1">
    <name type="scientific">bioreactor metagenome</name>
    <dbReference type="NCBI Taxonomy" id="1076179"/>
    <lineage>
        <taxon>unclassified sequences</taxon>
        <taxon>metagenomes</taxon>
        <taxon>ecological metagenomes</taxon>
    </lineage>
</organism>
<comment type="caution">
    <text evidence="1">The sequence shown here is derived from an EMBL/GenBank/DDBJ whole genome shotgun (WGS) entry which is preliminary data.</text>
</comment>
<protein>
    <recommendedName>
        <fullName evidence="2">SsuA/THI5-like domain-containing protein</fullName>
    </recommendedName>
</protein>
<gene>
    <name evidence="1" type="ORF">SDC9_42837</name>
</gene>
<dbReference type="SUPFAM" id="SSF53850">
    <property type="entry name" value="Periplasmic binding protein-like II"/>
    <property type="match status" value="1"/>
</dbReference>
<dbReference type="PANTHER" id="PTHR30024:SF46">
    <property type="entry name" value="ABC TRANSPORTER, SUBSTRATE-BINDING LIPOPROTEIN"/>
    <property type="match status" value="1"/>
</dbReference>
<sequence>MSIRAITTIIVTLILVFSCTVKEDTIKIGLLEGPSAVSFMALIDKPPVIEGKKVEFIIHSEPLQIQALMMQGKLDFAVLPTVMAANLYNKGIDYKLLAVPVWGSLYLLTNNPAIQHLNQVQQEKVYLFGQGATADVLFRNYLEKNVLNHIQPDYSYSSNVELGNAFLQQKISLAVISEPMVSILMAKDTNIRIIQKIEPEDIHLKFSKSIFAQTSFLVKANLTKHYSKLVQTVSEQYKESCNITYQQPRKTAGLLVKHGFYPDTTIALQSIPRCNIRFSYAADVKETVMDYLRIFYTFEPASTGGKMPADDFIYKLPSE</sequence>
<name>A0A644VYV2_9ZZZZ</name>
<evidence type="ECO:0008006" key="2">
    <source>
        <dbReference type="Google" id="ProtNLM"/>
    </source>
</evidence>
<dbReference type="Gene3D" id="3.40.190.10">
    <property type="entry name" value="Periplasmic binding protein-like II"/>
    <property type="match status" value="2"/>
</dbReference>
<dbReference type="PANTHER" id="PTHR30024">
    <property type="entry name" value="ALIPHATIC SULFONATES-BINDING PROTEIN-RELATED"/>
    <property type="match status" value="1"/>
</dbReference>
<dbReference type="PIRSF" id="PIRSF027386">
    <property type="entry name" value="UCP027386_ABC_sbc_TM0202"/>
    <property type="match status" value="1"/>
</dbReference>
<evidence type="ECO:0000313" key="1">
    <source>
        <dbReference type="EMBL" id="MPL96655.1"/>
    </source>
</evidence>
<dbReference type="InterPro" id="IPR027024">
    <property type="entry name" value="UCP027386_ABC_sbc_TM0202"/>
</dbReference>
<reference evidence="1" key="1">
    <citation type="submission" date="2019-08" db="EMBL/GenBank/DDBJ databases">
        <authorList>
            <person name="Kucharzyk K."/>
            <person name="Murdoch R.W."/>
            <person name="Higgins S."/>
            <person name="Loffler F."/>
        </authorList>
    </citation>
    <scope>NUCLEOTIDE SEQUENCE</scope>
</reference>
<proteinExistence type="predicted"/>
<dbReference type="AlphaFoldDB" id="A0A644VYV2"/>
<accession>A0A644VYV2</accession>